<sequence length="272" mass="31040">MPEFVVNNQKSLFARFGTPRAIISDRGTHFCNDQFAKVMLKYGVTRRLSTAYHSQTSVQLKEINRGLKRILESDLSENRPSWSDKLDYALIGLPNSSFKHHRALNLTNLDMEEFHGARLKPIETQNCVTVVEVKVPFTVTQVFPYGVVELSQTDGPNFKDCPDYEDSRARGFVHRSLDLRSFAYHFVEIPSGESKVHIEVLSVLWGNRLLIPDGLLPLSRPRWQSSTLPLAMDVWHMIQELQMIASGLDKIRRLGLKAYTLLGFWILPLGTI</sequence>
<dbReference type="InterPro" id="IPR036397">
    <property type="entry name" value="RNaseH_sf"/>
</dbReference>
<name>A0ABQ4ZC00_9ASTR</name>
<comment type="caution">
    <text evidence="2">The sequence shown here is derived from an EMBL/GenBank/DDBJ whole genome shotgun (WGS) entry which is preliminary data.</text>
</comment>
<keyword evidence="3" id="KW-1185">Reference proteome</keyword>
<dbReference type="SUPFAM" id="SSF53098">
    <property type="entry name" value="Ribonuclease H-like"/>
    <property type="match status" value="1"/>
</dbReference>
<evidence type="ECO:0000313" key="2">
    <source>
        <dbReference type="EMBL" id="GJS86560.1"/>
    </source>
</evidence>
<dbReference type="PROSITE" id="PS50994">
    <property type="entry name" value="INTEGRASE"/>
    <property type="match status" value="1"/>
</dbReference>
<dbReference type="PANTHER" id="PTHR37984:SF5">
    <property type="entry name" value="PROTEIN NYNRIN-LIKE"/>
    <property type="match status" value="1"/>
</dbReference>
<dbReference type="InterPro" id="IPR012337">
    <property type="entry name" value="RNaseH-like_sf"/>
</dbReference>
<dbReference type="GO" id="GO:0003964">
    <property type="term" value="F:RNA-directed DNA polymerase activity"/>
    <property type="evidence" value="ECO:0007669"/>
    <property type="project" value="UniProtKB-KW"/>
</dbReference>
<keyword evidence="2" id="KW-0548">Nucleotidyltransferase</keyword>
<dbReference type="InterPro" id="IPR001584">
    <property type="entry name" value="Integrase_cat-core"/>
</dbReference>
<proteinExistence type="predicted"/>
<protein>
    <submittedName>
        <fullName evidence="2">Reverse transcriptase domain-containing protein</fullName>
    </submittedName>
</protein>
<dbReference type="Gene3D" id="3.30.420.10">
    <property type="entry name" value="Ribonuclease H-like superfamily/Ribonuclease H"/>
    <property type="match status" value="1"/>
</dbReference>
<feature type="domain" description="Integrase catalytic" evidence="1">
    <location>
        <begin position="1"/>
        <end position="116"/>
    </location>
</feature>
<dbReference type="EMBL" id="BQNB010011131">
    <property type="protein sequence ID" value="GJS86560.1"/>
    <property type="molecule type" value="Genomic_DNA"/>
</dbReference>
<accession>A0ABQ4ZC00</accession>
<dbReference type="PANTHER" id="PTHR37984">
    <property type="entry name" value="PROTEIN CBG26694"/>
    <property type="match status" value="1"/>
</dbReference>
<dbReference type="InterPro" id="IPR050951">
    <property type="entry name" value="Retrovirus_Pol_polyprotein"/>
</dbReference>
<reference evidence="2" key="2">
    <citation type="submission" date="2022-01" db="EMBL/GenBank/DDBJ databases">
        <authorList>
            <person name="Yamashiro T."/>
            <person name="Shiraishi A."/>
            <person name="Satake H."/>
            <person name="Nakayama K."/>
        </authorList>
    </citation>
    <scope>NUCLEOTIDE SEQUENCE</scope>
</reference>
<reference evidence="2" key="1">
    <citation type="journal article" date="2022" name="Int. J. Mol. Sci.">
        <title>Draft Genome of Tanacetum Coccineum: Genomic Comparison of Closely Related Tanacetum-Family Plants.</title>
        <authorList>
            <person name="Yamashiro T."/>
            <person name="Shiraishi A."/>
            <person name="Nakayama K."/>
            <person name="Satake H."/>
        </authorList>
    </citation>
    <scope>NUCLEOTIDE SEQUENCE</scope>
</reference>
<evidence type="ECO:0000259" key="1">
    <source>
        <dbReference type="PROSITE" id="PS50994"/>
    </source>
</evidence>
<gene>
    <name evidence="2" type="ORF">Tco_0769196</name>
</gene>
<keyword evidence="2" id="KW-0695">RNA-directed DNA polymerase</keyword>
<keyword evidence="2" id="KW-0808">Transferase</keyword>
<evidence type="ECO:0000313" key="3">
    <source>
        <dbReference type="Proteomes" id="UP001151760"/>
    </source>
</evidence>
<organism evidence="2 3">
    <name type="scientific">Tanacetum coccineum</name>
    <dbReference type="NCBI Taxonomy" id="301880"/>
    <lineage>
        <taxon>Eukaryota</taxon>
        <taxon>Viridiplantae</taxon>
        <taxon>Streptophyta</taxon>
        <taxon>Embryophyta</taxon>
        <taxon>Tracheophyta</taxon>
        <taxon>Spermatophyta</taxon>
        <taxon>Magnoliopsida</taxon>
        <taxon>eudicotyledons</taxon>
        <taxon>Gunneridae</taxon>
        <taxon>Pentapetalae</taxon>
        <taxon>asterids</taxon>
        <taxon>campanulids</taxon>
        <taxon>Asterales</taxon>
        <taxon>Asteraceae</taxon>
        <taxon>Asteroideae</taxon>
        <taxon>Anthemideae</taxon>
        <taxon>Anthemidinae</taxon>
        <taxon>Tanacetum</taxon>
    </lineage>
</organism>
<dbReference type="Proteomes" id="UP001151760">
    <property type="component" value="Unassembled WGS sequence"/>
</dbReference>